<feature type="transmembrane region" description="Helical" evidence="1">
    <location>
        <begin position="28"/>
        <end position="46"/>
    </location>
</feature>
<dbReference type="AlphaFoldDB" id="A0A285UF18"/>
<keyword evidence="1" id="KW-1133">Transmembrane helix</keyword>
<evidence type="ECO:0000313" key="2">
    <source>
        <dbReference type="EMBL" id="SOC40409.1"/>
    </source>
</evidence>
<dbReference type="Proteomes" id="UP000219167">
    <property type="component" value="Unassembled WGS sequence"/>
</dbReference>
<keyword evidence="3" id="KW-1185">Reference proteome</keyword>
<accession>A0A285UF18</accession>
<proteinExistence type="predicted"/>
<sequence>MIWAFAVVAVAVLYLAARYKRFQSWVEPVLTITVAIGLASAALIWLTDSRSVTPEPVVPRNAVAPEEITLSDMKFAVGQPVTSYRVTGVITNNSTATLQSLRLSITLENCPGGVCTQVGTDAGLVVVRVLPGESQPFTTFAVFTGSDLLQITDPKWTWVVSDVRALPRSIPAQ</sequence>
<dbReference type="OrthoDB" id="8280350at2"/>
<dbReference type="EMBL" id="OBQD01000007">
    <property type="protein sequence ID" value="SOC40409.1"/>
    <property type="molecule type" value="Genomic_DNA"/>
</dbReference>
<keyword evidence="1" id="KW-0812">Transmembrane</keyword>
<evidence type="ECO:0000313" key="3">
    <source>
        <dbReference type="Proteomes" id="UP000219167"/>
    </source>
</evidence>
<dbReference type="RefSeq" id="WP_097139842.1">
    <property type="nucleotide sequence ID" value="NZ_OBQD01000007.1"/>
</dbReference>
<gene>
    <name evidence="2" type="ORF">SAMN05892877_107218</name>
</gene>
<protein>
    <recommendedName>
        <fullName evidence="4">DUF3426 domain-containing protein</fullName>
    </recommendedName>
</protein>
<keyword evidence="1" id="KW-0472">Membrane</keyword>
<name>A0A285UF18_9HYPH</name>
<evidence type="ECO:0000256" key="1">
    <source>
        <dbReference type="SAM" id="Phobius"/>
    </source>
</evidence>
<evidence type="ECO:0008006" key="4">
    <source>
        <dbReference type="Google" id="ProtNLM"/>
    </source>
</evidence>
<organism evidence="2 3">
    <name type="scientific">Rhizobium subbaraonis</name>
    <dbReference type="NCBI Taxonomy" id="908946"/>
    <lineage>
        <taxon>Bacteria</taxon>
        <taxon>Pseudomonadati</taxon>
        <taxon>Pseudomonadota</taxon>
        <taxon>Alphaproteobacteria</taxon>
        <taxon>Hyphomicrobiales</taxon>
        <taxon>Rhizobiaceae</taxon>
        <taxon>Rhizobium/Agrobacterium group</taxon>
        <taxon>Rhizobium</taxon>
    </lineage>
</organism>
<reference evidence="2 3" key="1">
    <citation type="submission" date="2017-08" db="EMBL/GenBank/DDBJ databases">
        <authorList>
            <person name="de Groot N.N."/>
        </authorList>
    </citation>
    <scope>NUCLEOTIDE SEQUENCE [LARGE SCALE GENOMIC DNA]</scope>
    <source>
        <strain evidence="2 3">JC85</strain>
    </source>
</reference>